<dbReference type="InterPro" id="IPR036217">
    <property type="entry name" value="MethylDNA_cys_MeTrfase_DNAb"/>
</dbReference>
<dbReference type="GO" id="GO:0006281">
    <property type="term" value="P:DNA repair"/>
    <property type="evidence" value="ECO:0007669"/>
    <property type="project" value="InterPro"/>
</dbReference>
<proteinExistence type="predicted"/>
<dbReference type="AlphaFoldDB" id="A0A0G3GT93"/>
<dbReference type="EMBL" id="CP011541">
    <property type="protein sequence ID" value="AKK02077.1"/>
    <property type="molecule type" value="Genomic_DNA"/>
</dbReference>
<dbReference type="InterPro" id="IPR036388">
    <property type="entry name" value="WH-like_DNA-bd_sf"/>
</dbReference>
<keyword evidence="3" id="KW-0808">Transferase</keyword>
<protein>
    <submittedName>
        <fullName evidence="3">6-O-methylguanine DNA methyltransferase, DNA binding domain</fullName>
    </submittedName>
</protein>
<keyword evidence="3" id="KW-0489">Methyltransferase</keyword>
<keyword evidence="4" id="KW-1185">Reference proteome</keyword>
<dbReference type="STRING" id="1050174.CEPID_00915"/>
<dbReference type="GO" id="GO:0032259">
    <property type="term" value="P:methylation"/>
    <property type="evidence" value="ECO:0007669"/>
    <property type="project" value="UniProtKB-KW"/>
</dbReference>
<feature type="domain" description="Methylated-DNA-[protein]-cysteine S-methyltransferase DNA binding" evidence="2">
    <location>
        <begin position="7"/>
        <end position="62"/>
    </location>
</feature>
<dbReference type="Pfam" id="PF01035">
    <property type="entry name" value="DNA_binding_1"/>
    <property type="match status" value="1"/>
</dbReference>
<evidence type="ECO:0000313" key="4">
    <source>
        <dbReference type="Proteomes" id="UP000035368"/>
    </source>
</evidence>
<dbReference type="PANTHER" id="PTHR42942">
    <property type="entry name" value="6-O-METHYLGUANINE DNA METHYLTRANSFERASE"/>
    <property type="match status" value="1"/>
</dbReference>
<dbReference type="KEGG" id="cei:CEPID_00915"/>
<dbReference type="PATRIC" id="fig|1050174.4.peg.192"/>
<evidence type="ECO:0000259" key="2">
    <source>
        <dbReference type="Pfam" id="PF01035"/>
    </source>
</evidence>
<evidence type="ECO:0000256" key="1">
    <source>
        <dbReference type="ARBA" id="ARBA00022763"/>
    </source>
</evidence>
<organism evidence="3 4">
    <name type="scientific">Corynebacterium epidermidicanis</name>
    <dbReference type="NCBI Taxonomy" id="1050174"/>
    <lineage>
        <taxon>Bacteria</taxon>
        <taxon>Bacillati</taxon>
        <taxon>Actinomycetota</taxon>
        <taxon>Actinomycetes</taxon>
        <taxon>Mycobacteriales</taxon>
        <taxon>Corynebacteriaceae</taxon>
        <taxon>Corynebacterium</taxon>
    </lineage>
</organism>
<sequence>MSSPELADRVLAIVARIPRGQVMTYGEVGAEAGCGPRQVGRIMRECGSEVAWWRVVRADGSSALAERARPHWLADGLPMRGERVDLRSLGPESPE</sequence>
<dbReference type="InterPro" id="IPR052520">
    <property type="entry name" value="ATL_DNA_repair"/>
</dbReference>
<evidence type="ECO:0000313" key="3">
    <source>
        <dbReference type="EMBL" id="AKK02077.1"/>
    </source>
</evidence>
<keyword evidence="1" id="KW-0227">DNA damage</keyword>
<name>A0A0G3GT93_9CORY</name>
<dbReference type="PANTHER" id="PTHR42942:SF1">
    <property type="entry name" value="ALKYLTRANSFERASE-LIKE PROTEIN 1"/>
    <property type="match status" value="1"/>
</dbReference>
<dbReference type="Gene3D" id="1.10.10.10">
    <property type="entry name" value="Winged helix-like DNA-binding domain superfamily/Winged helix DNA-binding domain"/>
    <property type="match status" value="1"/>
</dbReference>
<gene>
    <name evidence="3" type="ORF">CEPID_00915</name>
</gene>
<dbReference type="RefSeq" id="WP_236684268.1">
    <property type="nucleotide sequence ID" value="NZ_CP011541.1"/>
</dbReference>
<dbReference type="SUPFAM" id="SSF46767">
    <property type="entry name" value="Methylated DNA-protein cysteine methyltransferase, C-terminal domain"/>
    <property type="match status" value="1"/>
</dbReference>
<dbReference type="GO" id="GO:0008168">
    <property type="term" value="F:methyltransferase activity"/>
    <property type="evidence" value="ECO:0007669"/>
    <property type="project" value="UniProtKB-KW"/>
</dbReference>
<accession>A0A0G3GT93</accession>
<reference evidence="3 4" key="1">
    <citation type="submission" date="2015-05" db="EMBL/GenBank/DDBJ databases">
        <title>Complete genome sequence of Corynebacterium epidermidicanis DSM 45586, isolated from the skin of a dog suffering from pruritus.</title>
        <authorList>
            <person name="Ruckert C."/>
            <person name="Albersmeier A."/>
            <person name="Winkler A."/>
            <person name="Tauch A."/>
        </authorList>
    </citation>
    <scope>NUCLEOTIDE SEQUENCE [LARGE SCALE GENOMIC DNA]</scope>
    <source>
        <strain evidence="3 4">DSM 45586</strain>
    </source>
</reference>
<dbReference type="Proteomes" id="UP000035368">
    <property type="component" value="Chromosome"/>
</dbReference>
<dbReference type="InterPro" id="IPR014048">
    <property type="entry name" value="MethylDNA_cys_MeTrfase_DNA-bd"/>
</dbReference>
<dbReference type="CDD" id="cd06445">
    <property type="entry name" value="ATase"/>
    <property type="match status" value="1"/>
</dbReference>